<dbReference type="Proteomes" id="UP001628281">
    <property type="component" value="Unassembled WGS sequence"/>
</dbReference>
<dbReference type="SUPFAM" id="SSF52833">
    <property type="entry name" value="Thioredoxin-like"/>
    <property type="match status" value="1"/>
</dbReference>
<geneLocation type="plasmid" evidence="11">
    <name>p1unnanmed</name>
</geneLocation>
<evidence type="ECO:0000313" key="8">
    <source>
        <dbReference type="EMBL" id="AIB13629.1"/>
    </source>
</evidence>
<dbReference type="InterPro" id="IPR036249">
    <property type="entry name" value="Thioredoxin-like_sf"/>
</dbReference>
<geneLocation type="plasmid" evidence="8 13">
    <name>AbAZ39_p1</name>
</geneLocation>
<comment type="cofactor">
    <cofactor evidence="6">
        <name>[2Fe-2S] cluster</name>
        <dbReference type="ChEBI" id="CHEBI:190135"/>
    </cofactor>
</comment>
<dbReference type="InterPro" id="IPR028431">
    <property type="entry name" value="NADP_DH_HndA-like"/>
</dbReference>
<dbReference type="Proteomes" id="UP000298595">
    <property type="component" value="Plasmid p1"/>
</dbReference>
<keyword evidence="3 7" id="KW-0479">Metal-binding</keyword>
<dbReference type="AlphaFoldDB" id="A0A060DRL8"/>
<dbReference type="PANTHER" id="PTHR43342:SF1">
    <property type="entry name" value="BIFURCATING [FEFE] HYDROGENASE GAMMA SUBUNIT"/>
    <property type="match status" value="1"/>
</dbReference>
<dbReference type="EMBL" id="CP032322">
    <property type="protein sequence ID" value="QCN96979.1"/>
    <property type="molecule type" value="Genomic_DNA"/>
</dbReference>
<keyword evidence="5 7" id="KW-0411">Iron-sulfur</keyword>
<reference evidence="12 15" key="3">
    <citation type="submission" date="2018-09" db="EMBL/GenBank/DDBJ databases">
        <title>Whole genome based analysis of evolution and adaptive divergence in Indian and Brazilian strains of Azospirillum brasilense.</title>
        <authorList>
            <person name="Singh C."/>
            <person name="Tripathi A.K."/>
        </authorList>
    </citation>
    <scope>NUCLEOTIDE SEQUENCE [LARGE SCALE GENOMIC DNA]</scope>
    <source>
        <strain evidence="12 15">MTCC4035</strain>
        <plasmid evidence="12 15">p1</plasmid>
    </source>
</reference>
<dbReference type="KEGG" id="aare:D3093_16905"/>
<keyword evidence="2 7" id="KW-0001">2Fe-2S</keyword>
<comment type="similarity">
    <text evidence="1">Belongs to the complex I 24 kDa subunit family.</text>
</comment>
<evidence type="ECO:0000313" key="10">
    <source>
        <dbReference type="EMBL" id="MFL7901351.1"/>
    </source>
</evidence>
<organism evidence="8 13">
    <name type="scientific">Azospirillum argentinense</name>
    <dbReference type="NCBI Taxonomy" id="2970906"/>
    <lineage>
        <taxon>Bacteria</taxon>
        <taxon>Pseudomonadati</taxon>
        <taxon>Pseudomonadota</taxon>
        <taxon>Alphaproteobacteria</taxon>
        <taxon>Rhodospirillales</taxon>
        <taxon>Azospirillaceae</taxon>
        <taxon>Azospirillum</taxon>
    </lineage>
</organism>
<dbReference type="Proteomes" id="UP000027186">
    <property type="component" value="Plasmid AbAZ39_p1"/>
</dbReference>
<evidence type="ECO:0000313" key="16">
    <source>
        <dbReference type="Proteomes" id="UP000325333"/>
    </source>
</evidence>
<reference evidence="8 13" key="1">
    <citation type="journal article" date="2014" name="Genome Announc.">
        <title>Complete Genome Sequence of the Model Rhizosphere Strain Azospirillum brasilense Az39, Successfully Applied in Agriculture.</title>
        <authorList>
            <person name="Rivera D."/>
            <person name="Revale S."/>
            <person name="Molina R."/>
            <person name="Gualpa J."/>
            <person name="Puente M."/>
            <person name="Maroniche G."/>
            <person name="Paris G."/>
            <person name="Baker D."/>
            <person name="Clavijo B."/>
            <person name="McLay K."/>
            <person name="Spaepen S."/>
            <person name="Perticari A."/>
            <person name="Vazquez M."/>
            <person name="Wisniewski-Dye F."/>
            <person name="Watkins C."/>
            <person name="Martinez-Abarca F."/>
            <person name="Vanderleyden J."/>
            <person name="Cassan F."/>
        </authorList>
    </citation>
    <scope>NUCLEOTIDE SEQUENCE [LARGE SCALE GENOMIC DNA]</scope>
    <source>
        <strain evidence="8 13">Az39</strain>
        <plasmid evidence="8">AbAZ39_p1</plasmid>
    </source>
</reference>
<evidence type="ECO:0000256" key="1">
    <source>
        <dbReference type="ARBA" id="ARBA00010643"/>
    </source>
</evidence>
<dbReference type="GO" id="GO:0016491">
    <property type="term" value="F:oxidoreductase activity"/>
    <property type="evidence" value="ECO:0007669"/>
    <property type="project" value="InterPro"/>
</dbReference>
<feature type="binding site" evidence="7">
    <location>
        <position position="123"/>
    </location>
    <ligand>
        <name>[2Fe-2S] cluster</name>
        <dbReference type="ChEBI" id="CHEBI:190135"/>
    </ligand>
</feature>
<dbReference type="EMBL" id="JBJLSN010000009">
    <property type="protein sequence ID" value="MFL7901351.1"/>
    <property type="molecule type" value="Genomic_DNA"/>
</dbReference>
<dbReference type="PIRSF" id="PIRSF000216">
    <property type="entry name" value="NADH_DH_24kDa"/>
    <property type="match status" value="1"/>
</dbReference>
<dbReference type="CDD" id="cd03081">
    <property type="entry name" value="TRX_Fd_NuoE_FDH_gamma"/>
    <property type="match status" value="1"/>
</dbReference>
<evidence type="ECO:0000256" key="2">
    <source>
        <dbReference type="ARBA" id="ARBA00022714"/>
    </source>
</evidence>
<dbReference type="KEGG" id="abq:ABAZ39_16970"/>
<reference evidence="9 16" key="4">
    <citation type="submission" date="2019-07" db="EMBL/GenBank/DDBJ databases">
        <title>Genome sequencing of the stress-tolerant strain Azospirillum brasilense Az19.</title>
        <authorList>
            <person name="Maroniche G.A."/>
            <person name="Garcia J.E."/>
            <person name="Pagnussat L."/>
            <person name="Amenta M."/>
            <person name="Creus C.M."/>
        </authorList>
    </citation>
    <scope>NUCLEOTIDE SEQUENCE [LARGE SCALE GENOMIC DNA]</scope>
    <source>
        <strain evidence="9 16">Az19</strain>
    </source>
</reference>
<dbReference type="Gene3D" id="1.10.10.1590">
    <property type="entry name" value="NADH-quinone oxidoreductase subunit E"/>
    <property type="match status" value="1"/>
</dbReference>
<feature type="binding site" evidence="7">
    <location>
        <position position="87"/>
    </location>
    <ligand>
        <name>[2Fe-2S] cluster</name>
        <dbReference type="ChEBI" id="CHEBI:190135"/>
    </ligand>
</feature>
<name>A0A060DRL8_9PROT</name>
<evidence type="ECO:0000256" key="7">
    <source>
        <dbReference type="PIRSR" id="PIRSR000216-1"/>
    </source>
</evidence>
<dbReference type="GO" id="GO:0046872">
    <property type="term" value="F:metal ion binding"/>
    <property type="evidence" value="ECO:0007669"/>
    <property type="project" value="UniProtKB-KW"/>
</dbReference>
<evidence type="ECO:0000313" key="12">
    <source>
        <dbReference type="EMBL" id="QCN96979.1"/>
    </source>
</evidence>
<comment type="cofactor">
    <cofactor evidence="7">
        <name>[2Fe-2S] cluster</name>
        <dbReference type="ChEBI" id="CHEBI:190135"/>
    </cofactor>
    <text evidence="7">Binds 1 [2Fe-2S] cluster.</text>
</comment>
<evidence type="ECO:0000313" key="15">
    <source>
        <dbReference type="Proteomes" id="UP000298595"/>
    </source>
</evidence>
<reference evidence="11 14" key="2">
    <citation type="submission" date="2018-01" db="EMBL/GenBank/DDBJ databases">
        <title>Whole genome sequence of Azospirillum brasilense REC3 isolated from strawberry roots.</title>
        <authorList>
            <person name="Fontana C.A."/>
            <person name="Salazar S.M."/>
            <person name="Bassi D."/>
            <person name="Puglisi E."/>
            <person name="Lovaisa N.C."/>
            <person name="Toffoli L.M."/>
            <person name="Pedraza R."/>
            <person name="Cocconcelli P.S."/>
        </authorList>
    </citation>
    <scope>NUCLEOTIDE SEQUENCE [LARGE SCALE GENOMIC DNA]</scope>
    <source>
        <strain evidence="11 14">REC3</strain>
        <plasmid evidence="11">p1unnanmed</plasmid>
    </source>
</reference>
<dbReference type="NCBIfam" id="NF004638">
    <property type="entry name" value="PRK05988.1"/>
    <property type="match status" value="1"/>
</dbReference>
<dbReference type="PROSITE" id="PS01099">
    <property type="entry name" value="COMPLEX1_24K"/>
    <property type="match status" value="1"/>
</dbReference>
<evidence type="ECO:0000313" key="14">
    <source>
        <dbReference type="Proteomes" id="UP000236268"/>
    </source>
</evidence>
<evidence type="ECO:0000313" key="11">
    <source>
        <dbReference type="EMBL" id="PNR00293.1"/>
    </source>
</evidence>
<dbReference type="Pfam" id="PF01257">
    <property type="entry name" value="2Fe-2S_thioredx"/>
    <property type="match status" value="1"/>
</dbReference>
<evidence type="ECO:0000256" key="5">
    <source>
        <dbReference type="ARBA" id="ARBA00023014"/>
    </source>
</evidence>
<keyword evidence="17" id="KW-1185">Reference proteome</keyword>
<keyword evidence="8" id="KW-0614">Plasmid</keyword>
<protein>
    <submittedName>
        <fullName evidence="8">ATP synthase subunit E</fullName>
    </submittedName>
    <submittedName>
        <fullName evidence="10">Formate dehydrogenase subunit gamma</fullName>
    </submittedName>
</protein>
<feature type="binding site" evidence="7">
    <location>
        <position position="82"/>
    </location>
    <ligand>
        <name>[2Fe-2S] cluster</name>
        <dbReference type="ChEBI" id="CHEBI:190135"/>
    </ligand>
</feature>
<evidence type="ECO:0000256" key="3">
    <source>
        <dbReference type="ARBA" id="ARBA00022723"/>
    </source>
</evidence>
<evidence type="ECO:0000313" key="9">
    <source>
        <dbReference type="EMBL" id="KAA1054710.1"/>
    </source>
</evidence>
<geneLocation type="plasmid" evidence="12 15">
    <name>p1</name>
</geneLocation>
<dbReference type="GO" id="GO:0051537">
    <property type="term" value="F:2 iron, 2 sulfur cluster binding"/>
    <property type="evidence" value="ECO:0007669"/>
    <property type="project" value="UniProtKB-KW"/>
</dbReference>
<dbReference type="EMBL" id="POWG01000002">
    <property type="protein sequence ID" value="PNR00293.1"/>
    <property type="molecule type" value="Genomic_DNA"/>
</dbReference>
<dbReference type="EMBL" id="CP007794">
    <property type="protein sequence ID" value="AIB13629.1"/>
    <property type="molecule type" value="Genomic_DNA"/>
</dbReference>
<evidence type="ECO:0000313" key="13">
    <source>
        <dbReference type="Proteomes" id="UP000027186"/>
    </source>
</evidence>
<reference evidence="10 17" key="5">
    <citation type="submission" date="2024-11" db="EMBL/GenBank/DDBJ databases">
        <title>Draft genome sequences of two bacteria associated to sugarcane roots in Colombia.</title>
        <authorList>
            <person name="Pardo-Diaz S."/>
            <person name="Masmela-Mendoza J."/>
            <person name="Delgadillo-Duran P."/>
            <person name="Bautista E.J."/>
            <person name="Rojas-Tapias D.F."/>
        </authorList>
    </citation>
    <scope>NUCLEOTIDE SEQUENCE [LARGE SCALE GENOMIC DNA]</scope>
    <source>
        <strain evidence="10 17">Ap18</strain>
    </source>
</reference>
<evidence type="ECO:0000256" key="6">
    <source>
        <dbReference type="ARBA" id="ARBA00034078"/>
    </source>
</evidence>
<accession>A0A060DRL8</accession>
<dbReference type="Gene3D" id="3.40.30.10">
    <property type="entry name" value="Glutaredoxin"/>
    <property type="match status" value="1"/>
</dbReference>
<dbReference type="RefSeq" id="WP_040134050.1">
    <property type="nucleotide sequence ID" value="NZ_CP007794.1"/>
</dbReference>
<gene>
    <name evidence="8" type="ORF">ABAZ39_16970</name>
    <name evidence="10" type="ORF">ACJ41P_09475</name>
    <name evidence="11" type="ORF">C1S70_02475</name>
    <name evidence="12" type="ORF">D3093_16905</name>
    <name evidence="9" type="ORF">FH063_005986</name>
</gene>
<dbReference type="EMBL" id="VEWN01000008">
    <property type="protein sequence ID" value="KAA1054710.1"/>
    <property type="molecule type" value="Genomic_DNA"/>
</dbReference>
<evidence type="ECO:0000313" key="17">
    <source>
        <dbReference type="Proteomes" id="UP001628281"/>
    </source>
</evidence>
<dbReference type="Proteomes" id="UP000236268">
    <property type="component" value="Unassembled WGS sequence"/>
</dbReference>
<evidence type="ECO:0000256" key="4">
    <source>
        <dbReference type="ARBA" id="ARBA00023004"/>
    </source>
</evidence>
<keyword evidence="4 7" id="KW-0408">Iron</keyword>
<dbReference type="InterPro" id="IPR002023">
    <property type="entry name" value="NuoE-like"/>
</dbReference>
<proteinExistence type="inferred from homology"/>
<sequence length="162" mass="17959">MNARSPWSEERATAVIAANRHLRGALLPMLHALQEEFGCIDEEAIPLLARELNLSRADVHGVVSFYHEFRRSRPGRHTIKVCRAEACQSMNADGLIDHIRRRLKVDFHETTADDAFSLEPVFCLGNCALAPAVMVDETLHGRVSPARFDAITASTLATEAAR</sequence>
<dbReference type="PANTHER" id="PTHR43342">
    <property type="entry name" value="NADH-QUINONE OXIDOREDUCTASE, E SUBUNIT"/>
    <property type="match status" value="1"/>
</dbReference>
<feature type="binding site" evidence="7">
    <location>
        <position position="127"/>
    </location>
    <ligand>
        <name>[2Fe-2S] cluster</name>
        <dbReference type="ChEBI" id="CHEBI:190135"/>
    </ligand>
</feature>
<dbReference type="Proteomes" id="UP000325333">
    <property type="component" value="Unassembled WGS sequence"/>
</dbReference>
<dbReference type="InterPro" id="IPR041921">
    <property type="entry name" value="NuoE_N"/>
</dbReference>